<dbReference type="PANTHER" id="PTHR47832:SF1">
    <property type="entry name" value="DNA PHOTOLYASE"/>
    <property type="match status" value="1"/>
</dbReference>
<dbReference type="GO" id="GO:0003824">
    <property type="term" value="F:catalytic activity"/>
    <property type="evidence" value="ECO:0007669"/>
    <property type="project" value="InterPro"/>
</dbReference>
<dbReference type="InterPro" id="IPR000073">
    <property type="entry name" value="AB_hydrolase_1"/>
</dbReference>
<dbReference type="SUPFAM" id="SSF53474">
    <property type="entry name" value="alpha/beta-Hydrolases"/>
    <property type="match status" value="1"/>
</dbReference>
<evidence type="ECO:0000313" key="2">
    <source>
        <dbReference type="EMBL" id="KAK9810106.1"/>
    </source>
</evidence>
<dbReference type="EMBL" id="JALJOR010000010">
    <property type="protein sequence ID" value="KAK9810106.1"/>
    <property type="molecule type" value="Genomic_DNA"/>
</dbReference>
<dbReference type="PRINTS" id="PR00412">
    <property type="entry name" value="EPOXHYDRLASE"/>
</dbReference>
<dbReference type="AlphaFoldDB" id="A0AAW1PNP1"/>
<dbReference type="PROSITE" id="PS51645">
    <property type="entry name" value="PHR_CRY_ALPHA_BETA"/>
    <property type="match status" value="1"/>
</dbReference>
<dbReference type="PRINTS" id="PR00111">
    <property type="entry name" value="ABHYDROLASE"/>
</dbReference>
<evidence type="ECO:0000259" key="1">
    <source>
        <dbReference type="PROSITE" id="PS51645"/>
    </source>
</evidence>
<dbReference type="InterPro" id="IPR006050">
    <property type="entry name" value="DNA_photolyase_N"/>
</dbReference>
<dbReference type="Gene3D" id="3.40.50.1820">
    <property type="entry name" value="alpha/beta hydrolase"/>
    <property type="match status" value="1"/>
</dbReference>
<accession>A0AAW1PNP1</accession>
<dbReference type="Proteomes" id="UP001489004">
    <property type="component" value="Unassembled WGS sequence"/>
</dbReference>
<protein>
    <recommendedName>
        <fullName evidence="1">Photolyase/cryptochrome alpha/beta domain-containing protein</fullName>
    </recommendedName>
</protein>
<dbReference type="SUPFAM" id="SSF52425">
    <property type="entry name" value="Cryptochrome/photolyase, N-terminal domain"/>
    <property type="match status" value="1"/>
</dbReference>
<dbReference type="InterPro" id="IPR014729">
    <property type="entry name" value="Rossmann-like_a/b/a_fold"/>
</dbReference>
<evidence type="ECO:0000313" key="3">
    <source>
        <dbReference type="Proteomes" id="UP001489004"/>
    </source>
</evidence>
<name>A0AAW1PNP1_9CHLO</name>
<proteinExistence type="predicted"/>
<dbReference type="Gene3D" id="3.40.50.620">
    <property type="entry name" value="HUPs"/>
    <property type="match status" value="1"/>
</dbReference>
<dbReference type="InterPro" id="IPR029058">
    <property type="entry name" value="AB_hydrolase_fold"/>
</dbReference>
<dbReference type="PANTHER" id="PTHR47832">
    <property type="entry name" value="DNA PHOTOLYASE"/>
    <property type="match status" value="1"/>
</dbReference>
<sequence>MAAQILHARPVVRPRHPTLQFASSHHPTARTHSLQDISRLQRSTAPSGLPRQVMQASSSASAPQPDIIQELQVQGSGPILVWYKHDLRVDDHPGLHMALQAKRPIVPVFCFDAALYSQLLRTPAGLQALVAAVAALRQSLRDRGTDLIIRSGPLASILPSLVQACNASAVITEEEVEFRWVRALMECKELLPPAVPLTTWRLSLFESSAYCESYERFKAGRGQPLPPLQAPGTMPKCMASLDLGNLPDLHQLRMAVEQEYASSTSEEVQQMSHKLEESEPWRAAVAQALVGGEAQAGRAFQYYLRSQEAGSPPQPSLTGPSQGAEDAEFAAIRGAVAFTEKPASPFGSFPAIFAQAMWGQRAQQGLTARAAAAAAKAADFHWHLATADRFRDTKTGGAPRHWRWRGFLTDYYTAEPDLQNQRDRADVPAFLLVHGFGAFGEQWRGQIRALAAQGYRVYAPTIPGYGRSEKPALAYSQDLWRDFLRDFVVDVVRRPVLVVGNSIGGYMAASLAGDCKPLVKGLVLLNSAGFVDPEYSPPPALPLAGKPLKQGPPKVLVDLISKALFLYLQSSVAKTLLKLYPVDPANADGWLAEEILRASSDPGAIGVFRSVFYLPRPRPINYVIQDLWGGPTLVLNGRKDPLNNAVKRAESLQAACSNVEVKLLDAGHCPHDERPEEVNRQLLQFMAETVLRQQQSVAELVTAC</sequence>
<dbReference type="Pfam" id="PF12697">
    <property type="entry name" value="Abhydrolase_6"/>
    <property type="match status" value="1"/>
</dbReference>
<dbReference type="Pfam" id="PF00875">
    <property type="entry name" value="DNA_photolyase"/>
    <property type="match status" value="1"/>
</dbReference>
<gene>
    <name evidence="2" type="ORF">WJX72_004967</name>
</gene>
<organism evidence="2 3">
    <name type="scientific">[Myrmecia] bisecta</name>
    <dbReference type="NCBI Taxonomy" id="41462"/>
    <lineage>
        <taxon>Eukaryota</taxon>
        <taxon>Viridiplantae</taxon>
        <taxon>Chlorophyta</taxon>
        <taxon>core chlorophytes</taxon>
        <taxon>Trebouxiophyceae</taxon>
        <taxon>Trebouxiales</taxon>
        <taxon>Trebouxiaceae</taxon>
        <taxon>Myrmecia</taxon>
    </lineage>
</organism>
<keyword evidence="3" id="KW-1185">Reference proteome</keyword>
<dbReference type="InterPro" id="IPR000639">
    <property type="entry name" value="Epox_hydrolase-like"/>
</dbReference>
<feature type="domain" description="Photolyase/cryptochrome alpha/beta" evidence="1">
    <location>
        <begin position="77"/>
        <end position="205"/>
    </location>
</feature>
<dbReference type="InterPro" id="IPR036155">
    <property type="entry name" value="Crypto/Photolyase_N_sf"/>
</dbReference>
<reference evidence="2 3" key="1">
    <citation type="journal article" date="2024" name="Nat. Commun.">
        <title>Phylogenomics reveals the evolutionary origins of lichenization in chlorophyte algae.</title>
        <authorList>
            <person name="Puginier C."/>
            <person name="Libourel C."/>
            <person name="Otte J."/>
            <person name="Skaloud P."/>
            <person name="Haon M."/>
            <person name="Grisel S."/>
            <person name="Petersen M."/>
            <person name="Berrin J.G."/>
            <person name="Delaux P.M."/>
            <person name="Dal Grande F."/>
            <person name="Keller J."/>
        </authorList>
    </citation>
    <scope>NUCLEOTIDE SEQUENCE [LARGE SCALE GENOMIC DNA]</scope>
    <source>
        <strain evidence="2 3">SAG 2043</strain>
    </source>
</reference>
<comment type="caution">
    <text evidence="2">The sequence shown here is derived from an EMBL/GenBank/DDBJ whole genome shotgun (WGS) entry which is preliminary data.</text>
</comment>